<dbReference type="OrthoDB" id="9805098at2"/>
<gene>
    <name evidence="1" type="ORF">EAF07_06000</name>
</gene>
<evidence type="ECO:0000313" key="2">
    <source>
        <dbReference type="Proteomes" id="UP000279194"/>
    </source>
</evidence>
<dbReference type="AlphaFoldDB" id="A0A3L9DP51"/>
<comment type="caution">
    <text evidence="1">The sequence shown here is derived from an EMBL/GenBank/DDBJ whole genome shotgun (WGS) entry which is preliminary data.</text>
</comment>
<sequence>MTKFKVTWEIYDKNSKIVNEIGSFDTLKAAQEAISKHIKSRDTHASPYYRMWCVNDTWTIDYGKHNAFYKIERK</sequence>
<accession>A0A3L9DP51</accession>
<protein>
    <submittedName>
        <fullName evidence="1">Uncharacterized protein</fullName>
    </submittedName>
</protein>
<evidence type="ECO:0000313" key="1">
    <source>
        <dbReference type="EMBL" id="RLY03091.1"/>
    </source>
</evidence>
<proteinExistence type="predicted"/>
<organism evidence="1 2">
    <name type="scientific">Streptococcus hillyeri</name>
    <dbReference type="NCBI Taxonomy" id="2282420"/>
    <lineage>
        <taxon>Bacteria</taxon>
        <taxon>Bacillati</taxon>
        <taxon>Bacillota</taxon>
        <taxon>Bacilli</taxon>
        <taxon>Lactobacillales</taxon>
        <taxon>Streptococcaceae</taxon>
        <taxon>Streptococcus</taxon>
    </lineage>
</organism>
<reference evidence="1 2" key="1">
    <citation type="submission" date="2018-10" db="EMBL/GenBank/DDBJ databases">
        <title>Streptococcus hillyeri sp. nov., isolated from equine tracheal sample.</title>
        <authorList>
            <person name="Macfadyen A.C."/>
            <person name="Waller A."/>
            <person name="Paterson G.K."/>
        </authorList>
    </citation>
    <scope>NUCLEOTIDE SEQUENCE [LARGE SCALE GENOMIC DNA]</scope>
    <source>
        <strain evidence="1 2">28462</strain>
    </source>
</reference>
<dbReference type="RefSeq" id="WP_121835648.1">
    <property type="nucleotide sequence ID" value="NZ_CP163513.1"/>
</dbReference>
<dbReference type="EMBL" id="RCVM01000010">
    <property type="protein sequence ID" value="RLY03091.1"/>
    <property type="molecule type" value="Genomic_DNA"/>
</dbReference>
<name>A0A3L9DP51_9STRE</name>
<keyword evidence="2" id="KW-1185">Reference proteome</keyword>
<dbReference type="Proteomes" id="UP000279194">
    <property type="component" value="Unassembled WGS sequence"/>
</dbReference>